<gene>
    <name evidence="9" type="ORF">UFOPK3164_00525</name>
    <name evidence="10" type="ORF">UFOPK3427_00836</name>
    <name evidence="11" type="ORF">UFOPK4112_00819</name>
</gene>
<dbReference type="InterPro" id="IPR006694">
    <property type="entry name" value="Fatty_acid_hydroxylase"/>
</dbReference>
<reference evidence="10" key="1">
    <citation type="submission" date="2020-05" db="EMBL/GenBank/DDBJ databases">
        <authorList>
            <person name="Chiriac C."/>
            <person name="Salcher M."/>
            <person name="Ghai R."/>
            <person name="Kavagutti S V."/>
        </authorList>
    </citation>
    <scope>NUCLEOTIDE SEQUENCE</scope>
</reference>
<feature type="domain" description="Fatty acid hydroxylase" evidence="8">
    <location>
        <begin position="99"/>
        <end position="232"/>
    </location>
</feature>
<evidence type="ECO:0000313" key="10">
    <source>
        <dbReference type="EMBL" id="CAB4871613.1"/>
    </source>
</evidence>
<dbReference type="PANTHER" id="PTHR21624:SF1">
    <property type="entry name" value="ALKYLGLYCEROL MONOOXYGENASE"/>
    <property type="match status" value="1"/>
</dbReference>
<dbReference type="PANTHER" id="PTHR21624">
    <property type="entry name" value="STEROL DESATURASE-RELATED PROTEIN"/>
    <property type="match status" value="1"/>
</dbReference>
<dbReference type="EMBL" id="CAFBLT010000001">
    <property type="protein sequence ID" value="CAB4871613.1"/>
    <property type="molecule type" value="Genomic_DNA"/>
</dbReference>
<evidence type="ECO:0000256" key="2">
    <source>
        <dbReference type="ARBA" id="ARBA00022692"/>
    </source>
</evidence>
<feature type="transmembrane region" description="Helical" evidence="7">
    <location>
        <begin position="53"/>
        <end position="77"/>
    </location>
</feature>
<dbReference type="GO" id="GO:0008610">
    <property type="term" value="P:lipid biosynthetic process"/>
    <property type="evidence" value="ECO:0007669"/>
    <property type="project" value="InterPro"/>
</dbReference>
<keyword evidence="4" id="KW-0560">Oxidoreductase</keyword>
<dbReference type="Pfam" id="PF04116">
    <property type="entry name" value="FA_hydroxylase"/>
    <property type="match status" value="1"/>
</dbReference>
<feature type="transmembrane region" description="Helical" evidence="7">
    <location>
        <begin position="89"/>
        <end position="111"/>
    </location>
</feature>
<keyword evidence="6 7" id="KW-0472">Membrane</keyword>
<protein>
    <submittedName>
        <fullName evidence="10">Unannotated protein</fullName>
    </submittedName>
</protein>
<keyword evidence="2 7" id="KW-0812">Transmembrane</keyword>
<name>A0A6J7DW16_9ZZZZ</name>
<evidence type="ECO:0000256" key="5">
    <source>
        <dbReference type="ARBA" id="ARBA00023098"/>
    </source>
</evidence>
<dbReference type="EMBL" id="CAFABE010000016">
    <property type="protein sequence ID" value="CAB4822635.1"/>
    <property type="molecule type" value="Genomic_DNA"/>
</dbReference>
<comment type="subcellular location">
    <subcellularLocation>
        <location evidence="1">Endomembrane system</location>
        <topology evidence="1">Multi-pass membrane protein</topology>
    </subcellularLocation>
</comment>
<sequence length="294" mass="33581">MEVVVSFSQITHFFSGVSTLFLVILPILALAVLVEMALRLVLKRGYPYKHSLVSFAVGVGHVLTQAVTYGIIIGVIGEAAYHFRLFTVHFSWSDVPLVFALFIACDFFFYWEHRTSHRVRFLWATHSVHHSAEDMVLSTAIRLGWTALLSGIFFFYLPLVLLGFSPKIIGVMISVSLLYQIFVHTELVPHIPGIEWIVNTPSAHRVHHGSNHEYIDKNFGGVFLIWDHLFGTYQKELENVDIRYGLVEKRSSWWDPFVIAYGEFWNIAKSVVTEKSWRAKVGCVWRPPGWTPGS</sequence>
<keyword evidence="3 7" id="KW-1133">Transmembrane helix</keyword>
<dbReference type="GO" id="GO:0016020">
    <property type="term" value="C:membrane"/>
    <property type="evidence" value="ECO:0007669"/>
    <property type="project" value="GOC"/>
</dbReference>
<dbReference type="GO" id="GO:0005783">
    <property type="term" value="C:endoplasmic reticulum"/>
    <property type="evidence" value="ECO:0007669"/>
    <property type="project" value="TreeGrafter"/>
</dbReference>
<evidence type="ECO:0000256" key="4">
    <source>
        <dbReference type="ARBA" id="ARBA00023002"/>
    </source>
</evidence>
<accession>A0A6J7DW16</accession>
<dbReference type="GO" id="GO:0005506">
    <property type="term" value="F:iron ion binding"/>
    <property type="evidence" value="ECO:0007669"/>
    <property type="project" value="InterPro"/>
</dbReference>
<evidence type="ECO:0000256" key="6">
    <source>
        <dbReference type="ARBA" id="ARBA00023136"/>
    </source>
</evidence>
<feature type="transmembrane region" description="Helical" evidence="7">
    <location>
        <begin position="20"/>
        <end position="41"/>
    </location>
</feature>
<dbReference type="InterPro" id="IPR051689">
    <property type="entry name" value="Sterol_desaturase/TMEM195"/>
</dbReference>
<organism evidence="10">
    <name type="scientific">freshwater metagenome</name>
    <dbReference type="NCBI Taxonomy" id="449393"/>
    <lineage>
        <taxon>unclassified sequences</taxon>
        <taxon>metagenomes</taxon>
        <taxon>ecological metagenomes</taxon>
    </lineage>
</organism>
<keyword evidence="5" id="KW-0443">Lipid metabolism</keyword>
<evidence type="ECO:0000256" key="7">
    <source>
        <dbReference type="SAM" id="Phobius"/>
    </source>
</evidence>
<evidence type="ECO:0000259" key="8">
    <source>
        <dbReference type="Pfam" id="PF04116"/>
    </source>
</evidence>
<evidence type="ECO:0000313" key="11">
    <source>
        <dbReference type="EMBL" id="CAB5019386.1"/>
    </source>
</evidence>
<proteinExistence type="predicted"/>
<dbReference type="EMBL" id="CAFBPM010000006">
    <property type="protein sequence ID" value="CAB5019386.1"/>
    <property type="molecule type" value="Genomic_DNA"/>
</dbReference>
<feature type="transmembrane region" description="Helical" evidence="7">
    <location>
        <begin position="143"/>
        <end position="164"/>
    </location>
</feature>
<dbReference type="AlphaFoldDB" id="A0A6J7DW16"/>
<dbReference type="GO" id="GO:0050479">
    <property type="term" value="F:glyceryl-ether monooxygenase activity"/>
    <property type="evidence" value="ECO:0007669"/>
    <property type="project" value="TreeGrafter"/>
</dbReference>
<evidence type="ECO:0000313" key="9">
    <source>
        <dbReference type="EMBL" id="CAB4822635.1"/>
    </source>
</evidence>
<evidence type="ECO:0000256" key="3">
    <source>
        <dbReference type="ARBA" id="ARBA00022989"/>
    </source>
</evidence>
<evidence type="ECO:0000256" key="1">
    <source>
        <dbReference type="ARBA" id="ARBA00004127"/>
    </source>
</evidence>
<dbReference type="GO" id="GO:0006643">
    <property type="term" value="P:membrane lipid metabolic process"/>
    <property type="evidence" value="ECO:0007669"/>
    <property type="project" value="TreeGrafter"/>
</dbReference>